<keyword evidence="5" id="KW-1185">Reference proteome</keyword>
<evidence type="ECO:0000259" key="2">
    <source>
        <dbReference type="Pfam" id="PF19187"/>
    </source>
</evidence>
<comment type="caution">
    <text evidence="4">The sequence shown here is derived from an EMBL/GenBank/DDBJ whole genome shotgun (WGS) entry which is preliminary data.</text>
</comment>
<protein>
    <recommendedName>
        <fullName evidence="6">WYL domain-containing protein</fullName>
    </recommendedName>
</protein>
<dbReference type="PROSITE" id="PS52050">
    <property type="entry name" value="WYL"/>
    <property type="match status" value="2"/>
</dbReference>
<dbReference type="EMBL" id="BJNY01000001">
    <property type="protein sequence ID" value="GED04743.1"/>
    <property type="molecule type" value="Genomic_DNA"/>
</dbReference>
<name>A0A4Y4DJK7_GLUUR</name>
<organism evidence="4 5">
    <name type="scientific">Glutamicibacter uratoxydans</name>
    <name type="common">Arthrobacter uratoxydans</name>
    <dbReference type="NCBI Taxonomy" id="43667"/>
    <lineage>
        <taxon>Bacteria</taxon>
        <taxon>Bacillati</taxon>
        <taxon>Actinomycetota</taxon>
        <taxon>Actinomycetes</taxon>
        <taxon>Micrococcales</taxon>
        <taxon>Micrococcaceae</taxon>
        <taxon>Glutamicibacter</taxon>
    </lineage>
</organism>
<dbReference type="InterPro" id="IPR057727">
    <property type="entry name" value="WCX_dom"/>
</dbReference>
<feature type="domain" description="PafC HTH" evidence="2">
    <location>
        <begin position="352"/>
        <end position="467"/>
    </location>
</feature>
<dbReference type="InterPro" id="IPR051534">
    <property type="entry name" value="CBASS_pafABC_assoc_protein"/>
</dbReference>
<dbReference type="Pfam" id="PF25583">
    <property type="entry name" value="WCX"/>
    <property type="match status" value="1"/>
</dbReference>
<reference evidence="4 5" key="1">
    <citation type="submission" date="2019-06" db="EMBL/GenBank/DDBJ databases">
        <title>Whole genome shotgun sequence of Glutamicibacter uratoxydans NBRC 15515.</title>
        <authorList>
            <person name="Hosoyama A."/>
            <person name="Uohara A."/>
            <person name="Ohji S."/>
            <person name="Ichikawa N."/>
        </authorList>
    </citation>
    <scope>NUCLEOTIDE SEQUENCE [LARGE SCALE GENOMIC DNA]</scope>
    <source>
        <strain evidence="4 5">NBRC 15515</strain>
    </source>
</reference>
<evidence type="ECO:0000259" key="1">
    <source>
        <dbReference type="Pfam" id="PF13280"/>
    </source>
</evidence>
<evidence type="ECO:0000313" key="4">
    <source>
        <dbReference type="EMBL" id="GED04743.1"/>
    </source>
</evidence>
<dbReference type="Pfam" id="PF13280">
    <property type="entry name" value="WYL"/>
    <property type="match status" value="2"/>
</dbReference>
<dbReference type="Pfam" id="PF19187">
    <property type="entry name" value="HTH_PafC"/>
    <property type="match status" value="1"/>
</dbReference>
<accession>A0A4Y4DJK7</accession>
<proteinExistence type="predicted"/>
<dbReference type="PANTHER" id="PTHR34580:SF1">
    <property type="entry name" value="PROTEIN PAFC"/>
    <property type="match status" value="1"/>
</dbReference>
<feature type="domain" description="WCX" evidence="3">
    <location>
        <begin position="272"/>
        <end position="318"/>
    </location>
</feature>
<evidence type="ECO:0008006" key="6">
    <source>
        <dbReference type="Google" id="ProtNLM"/>
    </source>
</evidence>
<evidence type="ECO:0000259" key="3">
    <source>
        <dbReference type="Pfam" id="PF25583"/>
    </source>
</evidence>
<dbReference type="OrthoDB" id="3268930at2"/>
<evidence type="ECO:0000313" key="5">
    <source>
        <dbReference type="Proteomes" id="UP000316612"/>
    </source>
</evidence>
<dbReference type="InterPro" id="IPR026881">
    <property type="entry name" value="WYL_dom"/>
</dbReference>
<dbReference type="AlphaFoldDB" id="A0A4Y4DJK7"/>
<sequence>MSTKQSSGPSKAERLTSLIYALATTSKKFTSSMIGEYLTPDGSDAAKEKSVERLREDIRNEFGLRLISDDVDGTIYYSIDTSDWFLPAIEFTAAETAIIALAASLWKDSKLQALGLKAAARITGGELDEATVAPIAGTLLPRLSLDEPNFRECALAVFNRKTVKFTYTTAQGVESEREVDVWGIGQRFGNWYFAGFDHTRNASRVFRLSRIKGNLKTTIRRQGPSSSGYQRRPADFNMTQVLLDFDSKNPGHLATIKILDDAGTPLIVRSISGDQGGKLFKVAYSDTESFASELAAYGPAVKVVEPQELASKVKDALSTARRAQDAFADPKVLDGVNFRAHRATGRGTTAAQVLRNIDMIQYVVSQGVVEIKELSRRYQMPVEKVREELAMIMMCGVPNGQHDELINVNDGDIDADTVTISNAELLASPQKLAPLEAVAVLGGLNALESIPEFEHRDILQSALSKINAAVARFEGWNGALGFALSQVQGNDIPSKLINAIRTRNVLSIDYFSARSNSHKIRDIEPLRLVEDGPVQYLRAWCRTREDILTFRVDRILDARFTDETFDLGQRHIDDQELDLQYRGSAEDLQATVFVDEEVLPAIEAFHPTQWSSAKVGSGYLAQIQLSYDLVPAPLVSRYAGKIAVVSPESTRSCVNDWLDQAIRMYEGL</sequence>
<dbReference type="InterPro" id="IPR043839">
    <property type="entry name" value="PafC_HTH"/>
</dbReference>
<dbReference type="Proteomes" id="UP000316612">
    <property type="component" value="Unassembled WGS sequence"/>
</dbReference>
<dbReference type="PANTHER" id="PTHR34580">
    <property type="match status" value="1"/>
</dbReference>
<gene>
    <name evidence="4" type="ORF">AUR04nite_02750</name>
</gene>
<feature type="domain" description="WYL" evidence="1">
    <location>
        <begin position="495"/>
        <end position="559"/>
    </location>
</feature>
<feature type="domain" description="WYL" evidence="1">
    <location>
        <begin position="149"/>
        <end position="212"/>
    </location>
</feature>
<dbReference type="RefSeq" id="WP_141361174.1">
    <property type="nucleotide sequence ID" value="NZ_BAAAJL010000007.1"/>
</dbReference>